<keyword evidence="1" id="KW-0732">Signal</keyword>
<feature type="chain" id="PRO_5046158192" description="Cytochrome c domain-containing protein" evidence="1">
    <location>
        <begin position="23"/>
        <end position="373"/>
    </location>
</feature>
<name>A0ABU3U7P3_9FLAO</name>
<protein>
    <recommendedName>
        <fullName evidence="4">Cytochrome c domain-containing protein</fullName>
    </recommendedName>
</protein>
<keyword evidence="3" id="KW-1185">Reference proteome</keyword>
<sequence length="373" mass="42445">MKIRLLSFIYLLLISCSNDSYSDLANVNTTITLKWNKAYEDDSIDQSLIGLKWALSYIGASLPSGDMGISVSDTAITIDIIKLGFNTSAEQSLLELVEIMKTSNEYKTNNTIDLGRFIALTIGASEHYYKIVGTPITLDEILNNYTFLPLKGYIDNSTVSNEHRILEFSEQNALNQLLMTTEVDPITQEINEYETIEILPNGQLRFGIFDANGIRIPSAESIYTNAGKPAKCMWCHESTINPLFTPQNNYPNYLTYNELQNTLQNYRVQHHENKTTLFPNGVDFTQTQQHTFTELLYISFMEPSAQRLSYEWNLPLAEIESLLSELETHVYDEFPFLGNLYHRNDVESLAPFQGLTVSSSVREPSENEVNYLE</sequence>
<feature type="signal peptide" evidence="1">
    <location>
        <begin position="1"/>
        <end position="22"/>
    </location>
</feature>
<evidence type="ECO:0000313" key="2">
    <source>
        <dbReference type="EMBL" id="MDU8886435.1"/>
    </source>
</evidence>
<proteinExistence type="predicted"/>
<comment type="caution">
    <text evidence="2">The sequence shown here is derived from an EMBL/GenBank/DDBJ whole genome shotgun (WGS) entry which is preliminary data.</text>
</comment>
<evidence type="ECO:0000313" key="3">
    <source>
        <dbReference type="Proteomes" id="UP001268651"/>
    </source>
</evidence>
<evidence type="ECO:0008006" key="4">
    <source>
        <dbReference type="Google" id="ProtNLM"/>
    </source>
</evidence>
<gene>
    <name evidence="2" type="ORF">RXV94_09710</name>
</gene>
<evidence type="ECO:0000256" key="1">
    <source>
        <dbReference type="SAM" id="SignalP"/>
    </source>
</evidence>
<organism evidence="2 3">
    <name type="scientific">Gilvirhabdus luticola</name>
    <dbReference type="NCBI Taxonomy" id="3079858"/>
    <lineage>
        <taxon>Bacteria</taxon>
        <taxon>Pseudomonadati</taxon>
        <taxon>Bacteroidota</taxon>
        <taxon>Flavobacteriia</taxon>
        <taxon>Flavobacteriales</taxon>
        <taxon>Flavobacteriaceae</taxon>
        <taxon>Gilvirhabdus</taxon>
    </lineage>
</organism>
<reference evidence="2 3" key="1">
    <citation type="submission" date="2023-10" db="EMBL/GenBank/DDBJ databases">
        <title>Marimonas sp. nov. isolated from tidal mud flat.</title>
        <authorList>
            <person name="Jaincy N.J."/>
            <person name="Srinivasan S."/>
            <person name="Lee S.-S."/>
        </authorList>
    </citation>
    <scope>NUCLEOTIDE SEQUENCE [LARGE SCALE GENOMIC DNA]</scope>
    <source>
        <strain evidence="2 3">MJ-SS3</strain>
    </source>
</reference>
<dbReference type="EMBL" id="JAWHTF010000005">
    <property type="protein sequence ID" value="MDU8886435.1"/>
    <property type="molecule type" value="Genomic_DNA"/>
</dbReference>
<accession>A0ABU3U7P3</accession>
<dbReference type="Proteomes" id="UP001268651">
    <property type="component" value="Unassembled WGS sequence"/>
</dbReference>
<dbReference type="PROSITE" id="PS51257">
    <property type="entry name" value="PROKAR_LIPOPROTEIN"/>
    <property type="match status" value="1"/>
</dbReference>
<dbReference type="RefSeq" id="WP_316662477.1">
    <property type="nucleotide sequence ID" value="NZ_JAWHTF010000005.1"/>
</dbReference>